<evidence type="ECO:0000259" key="2">
    <source>
        <dbReference type="Pfam" id="PF10552"/>
    </source>
</evidence>
<protein>
    <submittedName>
        <fullName evidence="3">ORF6N domain-containing protein</fullName>
    </submittedName>
</protein>
<feature type="domain" description="ORF6C" evidence="2">
    <location>
        <begin position="136"/>
        <end position="230"/>
    </location>
</feature>
<name>A0ABZ2MYZ5_9BACI</name>
<dbReference type="Pfam" id="PF10543">
    <property type="entry name" value="ORF6N"/>
    <property type="match status" value="1"/>
</dbReference>
<feature type="domain" description="KilA-N DNA-binding" evidence="1">
    <location>
        <begin position="5"/>
        <end position="89"/>
    </location>
</feature>
<dbReference type="Pfam" id="PF10552">
    <property type="entry name" value="ORF6C"/>
    <property type="match status" value="1"/>
</dbReference>
<dbReference type="InterPro" id="IPR018873">
    <property type="entry name" value="KilA-N_DNA-bd_domain"/>
</dbReference>
<dbReference type="Proteomes" id="UP001368328">
    <property type="component" value="Chromosome"/>
</dbReference>
<keyword evidence="4" id="KW-1185">Reference proteome</keyword>
<organism evidence="3 4">
    <name type="scientific">Metabacillus rhizosphaerae</name>
    <dbReference type="NCBI Taxonomy" id="3117747"/>
    <lineage>
        <taxon>Bacteria</taxon>
        <taxon>Bacillati</taxon>
        <taxon>Bacillota</taxon>
        <taxon>Bacilli</taxon>
        <taxon>Bacillales</taxon>
        <taxon>Bacillaceae</taxon>
        <taxon>Metabacillus</taxon>
    </lineage>
</organism>
<sequence length="233" mass="27078">MNHLQPIQSNGQRVLTSNQLADAYGTTNRRISENFNANKERYSVGKHFFLLQGDEVKAFGDHYGNSVSVERVSKMYLWTEKGAWLHAKSLNTDQAWDAYEKLVDDYYTVKENVVPLSKDQALVTVLRTTADLVEDTQAIKEEQHEIRKLVTQIDNKVEEQITLDHGEQRRLQKGVAAKVYEVCIDPDVRPKLFKELYREIKDRFGVASYKDVKRKELQSALRYIENWIPRKVS</sequence>
<reference evidence="3 4" key="1">
    <citation type="submission" date="2024-02" db="EMBL/GenBank/DDBJ databases">
        <title>Seven novel Bacillus-like species.</title>
        <authorList>
            <person name="Liu G."/>
        </authorList>
    </citation>
    <scope>NUCLEOTIDE SEQUENCE [LARGE SCALE GENOMIC DNA]</scope>
    <source>
        <strain evidence="3 4">FJAT-53654</strain>
    </source>
</reference>
<evidence type="ECO:0000259" key="1">
    <source>
        <dbReference type="Pfam" id="PF10543"/>
    </source>
</evidence>
<proteinExistence type="predicted"/>
<gene>
    <name evidence="3" type="ORF">WCV66_09415</name>
</gene>
<dbReference type="RefSeq" id="WP_338788771.1">
    <property type="nucleotide sequence ID" value="NZ_CP147403.1"/>
</dbReference>
<dbReference type="InterPro" id="IPR018878">
    <property type="entry name" value="ORF6C_dom"/>
</dbReference>
<evidence type="ECO:0000313" key="3">
    <source>
        <dbReference type="EMBL" id="WXB90391.1"/>
    </source>
</evidence>
<evidence type="ECO:0000313" key="4">
    <source>
        <dbReference type="Proteomes" id="UP001368328"/>
    </source>
</evidence>
<accession>A0ABZ2MYZ5</accession>
<dbReference type="EMBL" id="CP147403">
    <property type="protein sequence ID" value="WXB90391.1"/>
    <property type="molecule type" value="Genomic_DNA"/>
</dbReference>